<keyword evidence="8" id="KW-0460">Magnesium</keyword>
<dbReference type="FunFam" id="3.40.190.80:FF:000001">
    <property type="entry name" value="Fructose-1,6-bisphosphatase class 1"/>
    <property type="match status" value="1"/>
</dbReference>
<evidence type="ECO:0000313" key="15">
    <source>
        <dbReference type="EMBL" id="EGD77579.1"/>
    </source>
</evidence>
<dbReference type="Pfam" id="PF00316">
    <property type="entry name" value="FBPase"/>
    <property type="match status" value="1"/>
</dbReference>
<dbReference type="NCBIfam" id="NF006778">
    <property type="entry name" value="PRK09293.1-1"/>
    <property type="match status" value="1"/>
</dbReference>
<dbReference type="eggNOG" id="KOG1458">
    <property type="taxonomic scope" value="Eukaryota"/>
</dbReference>
<dbReference type="InterPro" id="IPR020548">
    <property type="entry name" value="Fructose_bisphosphatase_AS"/>
</dbReference>
<dbReference type="HAMAP" id="MF_01855">
    <property type="entry name" value="FBPase_class1"/>
    <property type="match status" value="1"/>
</dbReference>
<evidence type="ECO:0000256" key="4">
    <source>
        <dbReference type="ARBA" id="ARBA00011881"/>
    </source>
</evidence>
<dbReference type="InterPro" id="IPR044015">
    <property type="entry name" value="FBPase_C_dom"/>
</dbReference>
<dbReference type="GO" id="GO:0042132">
    <property type="term" value="F:fructose 1,6-bisphosphate 1-phosphatase activity"/>
    <property type="evidence" value="ECO:0007669"/>
    <property type="project" value="UniProtKB-EC"/>
</dbReference>
<evidence type="ECO:0000256" key="6">
    <source>
        <dbReference type="ARBA" id="ARBA00022723"/>
    </source>
</evidence>
<comment type="subunit">
    <text evidence="4">Homotetramer.</text>
</comment>
<dbReference type="STRING" id="946362.F2UKD0"/>
<dbReference type="GO" id="GO:0046872">
    <property type="term" value="F:metal ion binding"/>
    <property type="evidence" value="ECO:0007669"/>
    <property type="project" value="UniProtKB-KW"/>
</dbReference>
<dbReference type="FunFam" id="3.30.540.10:FF:000019">
    <property type="entry name" value="Fructose-1,6-bisphosphatase, chloroplastic"/>
    <property type="match status" value="1"/>
</dbReference>
<dbReference type="GO" id="GO:0006002">
    <property type="term" value="P:fructose 6-phosphate metabolic process"/>
    <property type="evidence" value="ECO:0007669"/>
    <property type="project" value="TreeGrafter"/>
</dbReference>
<reference evidence="15" key="1">
    <citation type="submission" date="2009-08" db="EMBL/GenBank/DDBJ databases">
        <title>Annotation of Salpingoeca rosetta.</title>
        <authorList>
            <consortium name="The Broad Institute Genome Sequencing Platform"/>
            <person name="Russ C."/>
            <person name="Cuomo C."/>
            <person name="Burger G."/>
            <person name="Gray M.W."/>
            <person name="Holland P.W.H."/>
            <person name="King N."/>
            <person name="Lang F.B.F."/>
            <person name="Roger A.J."/>
            <person name="Ruiz-Trillo I."/>
            <person name="Young S.K."/>
            <person name="Zeng Q."/>
            <person name="Gargeya S."/>
            <person name="Alvarado L."/>
            <person name="Berlin A."/>
            <person name="Chapman S.B."/>
            <person name="Chen Z."/>
            <person name="Freedman E."/>
            <person name="Gellesch M."/>
            <person name="Goldberg J."/>
            <person name="Griggs A."/>
            <person name="Gujja S."/>
            <person name="Heilman E."/>
            <person name="Heiman D."/>
            <person name="Howarth C."/>
            <person name="Mehta T."/>
            <person name="Neiman D."/>
            <person name="Pearson M."/>
            <person name="Roberts A."/>
            <person name="Saif S."/>
            <person name="Shea T."/>
            <person name="Shenoy N."/>
            <person name="Sisk P."/>
            <person name="Stolte C."/>
            <person name="Sykes S."/>
            <person name="White J."/>
            <person name="Yandava C."/>
            <person name="Haas B."/>
            <person name="Nusbaum C."/>
            <person name="Birren B."/>
        </authorList>
    </citation>
    <scope>NUCLEOTIDE SEQUENCE [LARGE SCALE GENOMIC DNA]</scope>
    <source>
        <strain evidence="15">ATCC 50818</strain>
    </source>
</reference>
<dbReference type="GO" id="GO:0006094">
    <property type="term" value="P:gluconeogenesis"/>
    <property type="evidence" value="ECO:0007669"/>
    <property type="project" value="TreeGrafter"/>
</dbReference>
<dbReference type="InterPro" id="IPR028343">
    <property type="entry name" value="FBPtase"/>
</dbReference>
<dbReference type="OMA" id="YIPENCP"/>
<feature type="domain" description="Fructose-1-6-bisphosphatase class I N-terminal" evidence="13">
    <location>
        <begin position="23"/>
        <end position="213"/>
    </location>
</feature>
<evidence type="ECO:0000256" key="2">
    <source>
        <dbReference type="ARBA" id="ARBA00001946"/>
    </source>
</evidence>
<evidence type="ECO:0000313" key="16">
    <source>
        <dbReference type="Proteomes" id="UP000007799"/>
    </source>
</evidence>
<dbReference type="GeneID" id="16071023"/>
<dbReference type="SUPFAM" id="SSF56655">
    <property type="entry name" value="Carbohydrate phosphatase"/>
    <property type="match status" value="1"/>
</dbReference>
<comment type="pathway">
    <text evidence="10">Carbohydrate biosynthesis.</text>
</comment>
<protein>
    <recommendedName>
        <fullName evidence="5">fructose-bisphosphatase</fullName>
        <ecNumber evidence="5">3.1.3.11</ecNumber>
    </recommendedName>
    <alternativeName>
        <fullName evidence="11">D-fructose-1,6-bisphosphate 1-phosphohydrolase</fullName>
    </alternativeName>
</protein>
<dbReference type="GO" id="GO:0030388">
    <property type="term" value="P:fructose 1,6-bisphosphate metabolic process"/>
    <property type="evidence" value="ECO:0007669"/>
    <property type="project" value="TreeGrafter"/>
</dbReference>
<dbReference type="InParanoid" id="F2UKD0"/>
<dbReference type="PIRSF" id="PIRSF000904">
    <property type="entry name" value="FBPtase_SBPase"/>
    <property type="match status" value="1"/>
</dbReference>
<dbReference type="RefSeq" id="XP_004990467.1">
    <property type="nucleotide sequence ID" value="XM_004990410.1"/>
</dbReference>
<dbReference type="PANTHER" id="PTHR11556:SF1">
    <property type="entry name" value="FRUCTOSE-BISPHOSPHATASE"/>
    <property type="match status" value="1"/>
</dbReference>
<evidence type="ECO:0000256" key="9">
    <source>
        <dbReference type="ARBA" id="ARBA00023277"/>
    </source>
</evidence>
<proteinExistence type="inferred from homology"/>
<evidence type="ECO:0000256" key="11">
    <source>
        <dbReference type="ARBA" id="ARBA00032973"/>
    </source>
</evidence>
<dbReference type="Gene3D" id="3.30.540.10">
    <property type="entry name" value="Fructose-1,6-Bisphosphatase, subunit A, domain 1"/>
    <property type="match status" value="1"/>
</dbReference>
<keyword evidence="9 12" id="KW-0119">Carbohydrate metabolism</keyword>
<dbReference type="EMBL" id="GL832978">
    <property type="protein sequence ID" value="EGD77579.1"/>
    <property type="molecule type" value="Genomic_DNA"/>
</dbReference>
<accession>F2UKD0</accession>
<organism evidence="16">
    <name type="scientific">Salpingoeca rosetta (strain ATCC 50818 / BSB-021)</name>
    <dbReference type="NCBI Taxonomy" id="946362"/>
    <lineage>
        <taxon>Eukaryota</taxon>
        <taxon>Choanoflagellata</taxon>
        <taxon>Craspedida</taxon>
        <taxon>Salpingoecidae</taxon>
        <taxon>Salpingoeca</taxon>
    </lineage>
</organism>
<keyword evidence="7 12" id="KW-0378">Hydrolase</keyword>
<evidence type="ECO:0000259" key="13">
    <source>
        <dbReference type="Pfam" id="PF00316"/>
    </source>
</evidence>
<dbReference type="OrthoDB" id="10256725at2759"/>
<comment type="similarity">
    <text evidence="3 12">Belongs to the FBPase class 1 family.</text>
</comment>
<dbReference type="KEGG" id="sre:PTSG_08676"/>
<feature type="domain" description="Fructose-1-6-bisphosphatase class 1 C-terminal" evidence="14">
    <location>
        <begin position="223"/>
        <end position="345"/>
    </location>
</feature>
<evidence type="ECO:0000256" key="3">
    <source>
        <dbReference type="ARBA" id="ARBA00010941"/>
    </source>
</evidence>
<comment type="catalytic activity">
    <reaction evidence="1">
        <text>beta-D-fructose 1,6-bisphosphate + H2O = beta-D-fructose 6-phosphate + phosphate</text>
        <dbReference type="Rhea" id="RHEA:11064"/>
        <dbReference type="ChEBI" id="CHEBI:15377"/>
        <dbReference type="ChEBI" id="CHEBI:32966"/>
        <dbReference type="ChEBI" id="CHEBI:43474"/>
        <dbReference type="ChEBI" id="CHEBI:57634"/>
        <dbReference type="EC" id="3.1.3.11"/>
    </reaction>
</comment>
<evidence type="ECO:0000256" key="8">
    <source>
        <dbReference type="ARBA" id="ARBA00022842"/>
    </source>
</evidence>
<name>F2UKD0_SALR5</name>
<dbReference type="PRINTS" id="PR00115">
    <property type="entry name" value="F16BPHPHTASE"/>
</dbReference>
<evidence type="ECO:0000256" key="1">
    <source>
        <dbReference type="ARBA" id="ARBA00001273"/>
    </source>
</evidence>
<dbReference type="GO" id="GO:0005986">
    <property type="term" value="P:sucrose biosynthetic process"/>
    <property type="evidence" value="ECO:0007669"/>
    <property type="project" value="TreeGrafter"/>
</dbReference>
<dbReference type="GO" id="GO:0005829">
    <property type="term" value="C:cytosol"/>
    <property type="evidence" value="ECO:0007669"/>
    <property type="project" value="TreeGrafter"/>
</dbReference>
<keyword evidence="6" id="KW-0479">Metal-binding</keyword>
<dbReference type="AlphaFoldDB" id="F2UKD0"/>
<dbReference type="PIRSF" id="PIRSF500210">
    <property type="entry name" value="FBPtase"/>
    <property type="match status" value="1"/>
</dbReference>
<gene>
    <name evidence="15" type="ORF">PTSG_08676</name>
</gene>
<keyword evidence="16" id="KW-1185">Reference proteome</keyword>
<evidence type="ECO:0000256" key="5">
    <source>
        <dbReference type="ARBA" id="ARBA00013093"/>
    </source>
</evidence>
<dbReference type="PANTHER" id="PTHR11556">
    <property type="entry name" value="FRUCTOSE-1,6-BISPHOSPHATASE-RELATED"/>
    <property type="match status" value="1"/>
</dbReference>
<evidence type="ECO:0000256" key="10">
    <source>
        <dbReference type="ARBA" id="ARBA00024331"/>
    </source>
</evidence>
<dbReference type="FunCoup" id="F2UKD0">
    <property type="interactions" value="773"/>
</dbReference>
<sequence length="360" mass="40048">MEAKKPRLSTVMSDADYNTDPVTLSRFIMEDDHERRKLYGKTRTSLSFILGAIGVAAKVTANAVQNAGMQGLYALGGGANQSGEDQKKLDVLANDVFVNVLRNTKKVRVMVSEELDEPIVVEGLEHARYVCVFDPLDGSSNIECNVSVGTIFGIYHTDDKSLADLSDGLRPGREMVAAGYILYSSSVVMVLSTGHGVHMFTLDPTFGEFVMTRRDWHMPSVPKKIYSCNTGNAQKWDLATRHFLRHIREEVGGYSARYVGSMVTDVHRTLLYGGIFMYPADKKNKRGKLRLLYECFPMAYLMEAAGGMATDGKTPILDIQPKDIHERCPIYLGCTRDVEKLLEFVKLQDEGKLEEPGTVI</sequence>
<evidence type="ECO:0000256" key="12">
    <source>
        <dbReference type="RuleBase" id="RU000508"/>
    </source>
</evidence>
<dbReference type="Proteomes" id="UP000007799">
    <property type="component" value="Unassembled WGS sequence"/>
</dbReference>
<dbReference type="InterPro" id="IPR033391">
    <property type="entry name" value="FBPase_N"/>
</dbReference>
<dbReference type="InterPro" id="IPR000146">
    <property type="entry name" value="FBPase_class-1"/>
</dbReference>
<evidence type="ECO:0000256" key="7">
    <source>
        <dbReference type="ARBA" id="ARBA00022801"/>
    </source>
</evidence>
<dbReference type="EC" id="3.1.3.11" evidence="5"/>
<dbReference type="PROSITE" id="PS00124">
    <property type="entry name" value="FBPASE"/>
    <property type="match status" value="1"/>
</dbReference>
<evidence type="ECO:0000259" key="14">
    <source>
        <dbReference type="Pfam" id="PF18913"/>
    </source>
</evidence>
<dbReference type="CDD" id="cd00354">
    <property type="entry name" value="FBPase"/>
    <property type="match status" value="1"/>
</dbReference>
<dbReference type="Gene3D" id="3.40.190.80">
    <property type="match status" value="1"/>
</dbReference>
<comment type="cofactor">
    <cofactor evidence="2">
        <name>Mg(2+)</name>
        <dbReference type="ChEBI" id="CHEBI:18420"/>
    </cofactor>
</comment>
<dbReference type="Pfam" id="PF18913">
    <property type="entry name" value="FBPase_C"/>
    <property type="match status" value="1"/>
</dbReference>
<dbReference type="GO" id="GO:0006000">
    <property type="term" value="P:fructose metabolic process"/>
    <property type="evidence" value="ECO:0007669"/>
    <property type="project" value="TreeGrafter"/>
</dbReference>